<proteinExistence type="predicted"/>
<dbReference type="AlphaFoldDB" id="E9S7H9"/>
<name>E9S7H9_RUMAL</name>
<feature type="transmembrane region" description="Helical" evidence="1">
    <location>
        <begin position="149"/>
        <end position="168"/>
    </location>
</feature>
<keyword evidence="3" id="KW-0378">Hydrolase</keyword>
<keyword evidence="1" id="KW-1133">Transmembrane helix</keyword>
<evidence type="ECO:0000256" key="1">
    <source>
        <dbReference type="SAM" id="Phobius"/>
    </source>
</evidence>
<evidence type="ECO:0000313" key="3">
    <source>
        <dbReference type="EMBL" id="EGC04803.1"/>
    </source>
</evidence>
<protein>
    <submittedName>
        <fullName evidence="3">CAAX amino terminal protease family protein</fullName>
    </submittedName>
</protein>
<keyword evidence="1" id="KW-0472">Membrane</keyword>
<feature type="domain" description="CAAX prenyl protease 2/Lysostaphin resistance protein A-like" evidence="2">
    <location>
        <begin position="94"/>
        <end position="190"/>
    </location>
</feature>
<dbReference type="InterPro" id="IPR003675">
    <property type="entry name" value="Rce1/LyrA-like_dom"/>
</dbReference>
<comment type="caution">
    <text evidence="3">The sequence shown here is derived from an EMBL/GenBank/DDBJ whole genome shotgun (WGS) entry which is preliminary data.</text>
</comment>
<dbReference type="Proteomes" id="UP000004259">
    <property type="component" value="Unassembled WGS sequence"/>
</dbReference>
<dbReference type="Pfam" id="PF02517">
    <property type="entry name" value="Rce1-like"/>
    <property type="match status" value="1"/>
</dbReference>
<feature type="transmembrane region" description="Helical" evidence="1">
    <location>
        <begin position="96"/>
        <end position="114"/>
    </location>
</feature>
<feature type="transmembrane region" description="Helical" evidence="1">
    <location>
        <begin position="126"/>
        <end position="143"/>
    </location>
</feature>
<dbReference type="GO" id="GO:0080120">
    <property type="term" value="P:CAAX-box protein maturation"/>
    <property type="evidence" value="ECO:0007669"/>
    <property type="project" value="UniProtKB-ARBA"/>
</dbReference>
<accession>E9S7H9</accession>
<feature type="transmembrane region" description="Helical" evidence="1">
    <location>
        <begin position="17"/>
        <end position="36"/>
    </location>
</feature>
<evidence type="ECO:0000313" key="4">
    <source>
        <dbReference type="Proteomes" id="UP000004259"/>
    </source>
</evidence>
<organism evidence="3 4">
    <name type="scientific">Ruminococcus albus 8</name>
    <dbReference type="NCBI Taxonomy" id="246199"/>
    <lineage>
        <taxon>Bacteria</taxon>
        <taxon>Bacillati</taxon>
        <taxon>Bacillota</taxon>
        <taxon>Clostridia</taxon>
        <taxon>Eubacteriales</taxon>
        <taxon>Oscillospiraceae</taxon>
        <taxon>Ruminococcus</taxon>
    </lineage>
</organism>
<sequence>MIVPQLGASISSASLEIIKEVVLKILLWSVPAFFIIRKYGDHMFIDKSEILGNAKKAFSFIPMYVFILLFSAFHLIPDLYRSGKIVLSPSFRTEYILTAVFAGITEEMVFRGMLLNTAMKEHDRRIAFFGNALMFLMIHFPIWLREGVFATYMTVFSFIQVMVLSLIFSCTFARSRCIVVPVILHAYWDILCFVFA</sequence>
<feature type="transmembrane region" description="Helical" evidence="1">
    <location>
        <begin position="57"/>
        <end position="76"/>
    </location>
</feature>
<gene>
    <name evidence="3" type="ORF">CUS_6191</name>
</gene>
<keyword evidence="3" id="KW-0645">Protease</keyword>
<dbReference type="STRING" id="246199.CUS_6191"/>
<dbReference type="GO" id="GO:0004175">
    <property type="term" value="F:endopeptidase activity"/>
    <property type="evidence" value="ECO:0007669"/>
    <property type="project" value="UniProtKB-ARBA"/>
</dbReference>
<keyword evidence="1" id="KW-0812">Transmembrane</keyword>
<dbReference type="GO" id="GO:0006508">
    <property type="term" value="P:proteolysis"/>
    <property type="evidence" value="ECO:0007669"/>
    <property type="project" value="UniProtKB-KW"/>
</dbReference>
<dbReference type="EMBL" id="ADKM02000008">
    <property type="protein sequence ID" value="EGC04803.1"/>
    <property type="molecule type" value="Genomic_DNA"/>
</dbReference>
<evidence type="ECO:0000259" key="2">
    <source>
        <dbReference type="Pfam" id="PF02517"/>
    </source>
</evidence>
<dbReference type="eggNOG" id="COG1266">
    <property type="taxonomic scope" value="Bacteria"/>
</dbReference>
<reference evidence="3 4" key="1">
    <citation type="submission" date="2011-02" db="EMBL/GenBank/DDBJ databases">
        <authorList>
            <person name="Nelson K.E."/>
            <person name="Sutton G."/>
            <person name="Torralba M."/>
            <person name="Durkin S."/>
            <person name="Harkins D."/>
            <person name="Montgomery R."/>
            <person name="Ziemer C."/>
            <person name="Klaassens E."/>
            <person name="Ocuiv P."/>
            <person name="Morrison M."/>
        </authorList>
    </citation>
    <scope>NUCLEOTIDE SEQUENCE [LARGE SCALE GENOMIC DNA]</scope>
    <source>
        <strain evidence="3 4">8</strain>
    </source>
</reference>
<keyword evidence="4" id="KW-1185">Reference proteome</keyword>